<dbReference type="STRING" id="115433.SAMN05421835_106177"/>
<proteinExistence type="inferred from homology"/>
<evidence type="ECO:0000313" key="4">
    <source>
        <dbReference type="Proteomes" id="UP000199025"/>
    </source>
</evidence>
<protein>
    <recommendedName>
        <fullName evidence="1">Putative membrane protein insertion efficiency factor</fullName>
    </recommendedName>
</protein>
<dbReference type="GO" id="GO:0005886">
    <property type="term" value="C:plasma membrane"/>
    <property type="evidence" value="ECO:0007669"/>
    <property type="project" value="UniProtKB-SubCell"/>
</dbReference>
<comment type="similarity">
    <text evidence="1">Belongs to the UPF0161 family.</text>
</comment>
<dbReference type="RefSeq" id="WP_091506642.1">
    <property type="nucleotide sequence ID" value="NZ_CBDQZW010000025.1"/>
</dbReference>
<dbReference type="PANTHER" id="PTHR33383:SF1">
    <property type="entry name" value="MEMBRANE PROTEIN INSERTION EFFICIENCY FACTOR-RELATED"/>
    <property type="match status" value="1"/>
</dbReference>
<name>A0A1I3S6W1_9PSEU</name>
<dbReference type="NCBIfam" id="TIGR00278">
    <property type="entry name" value="membrane protein insertion efficiency factor YidD"/>
    <property type="match status" value="1"/>
</dbReference>
<comment type="subcellular location">
    <subcellularLocation>
        <location evidence="1">Cell membrane</location>
        <topology evidence="1">Peripheral membrane protein</topology>
        <orientation evidence="1">Cytoplasmic side</orientation>
    </subcellularLocation>
</comment>
<dbReference type="OrthoDB" id="9801753at2"/>
<keyword evidence="1" id="KW-0472">Membrane</keyword>
<evidence type="ECO:0000313" key="3">
    <source>
        <dbReference type="EMBL" id="SFJ54435.1"/>
    </source>
</evidence>
<comment type="function">
    <text evidence="1">Could be involved in insertion of integral membrane proteins into the membrane.</text>
</comment>
<keyword evidence="1" id="KW-1003">Cell membrane</keyword>
<dbReference type="Proteomes" id="UP000199025">
    <property type="component" value="Unassembled WGS sequence"/>
</dbReference>
<dbReference type="Pfam" id="PF01809">
    <property type="entry name" value="YidD"/>
    <property type="match status" value="1"/>
</dbReference>
<dbReference type="AlphaFoldDB" id="A0A1I3S6W1"/>
<evidence type="ECO:0000256" key="1">
    <source>
        <dbReference type="HAMAP-Rule" id="MF_00386"/>
    </source>
</evidence>
<dbReference type="SMART" id="SM01234">
    <property type="entry name" value="Haemolytic"/>
    <property type="match status" value="1"/>
</dbReference>
<organism evidence="3 4">
    <name type="scientific">Amycolatopsis sacchari</name>
    <dbReference type="NCBI Taxonomy" id="115433"/>
    <lineage>
        <taxon>Bacteria</taxon>
        <taxon>Bacillati</taxon>
        <taxon>Actinomycetota</taxon>
        <taxon>Actinomycetes</taxon>
        <taxon>Pseudonocardiales</taxon>
        <taxon>Pseudonocardiaceae</taxon>
        <taxon>Amycolatopsis</taxon>
    </lineage>
</organism>
<sequence length="105" mass="11958">MNEHTTAIGDETQEAHRPGPVAWILLLPLRFYRKCISPFLPPSCRFYPSCSTYAVEALTRFGAARGSYLALRRLLRCGPWTPPGRDPVPEKFSWRHTRPGLSTEE</sequence>
<evidence type="ECO:0000256" key="2">
    <source>
        <dbReference type="SAM" id="MobiDB-lite"/>
    </source>
</evidence>
<reference evidence="3 4" key="1">
    <citation type="submission" date="2016-10" db="EMBL/GenBank/DDBJ databases">
        <authorList>
            <person name="de Groot N.N."/>
        </authorList>
    </citation>
    <scope>NUCLEOTIDE SEQUENCE [LARGE SCALE GENOMIC DNA]</scope>
    <source>
        <strain evidence="3 4">DSM 44468</strain>
    </source>
</reference>
<dbReference type="InterPro" id="IPR002696">
    <property type="entry name" value="Membr_insert_effic_factor_YidD"/>
</dbReference>
<dbReference type="PANTHER" id="PTHR33383">
    <property type="entry name" value="MEMBRANE PROTEIN INSERTION EFFICIENCY FACTOR-RELATED"/>
    <property type="match status" value="1"/>
</dbReference>
<accession>A0A1I3S6W1</accession>
<feature type="region of interest" description="Disordered" evidence="2">
    <location>
        <begin position="81"/>
        <end position="105"/>
    </location>
</feature>
<dbReference type="EMBL" id="FORP01000006">
    <property type="protein sequence ID" value="SFJ54435.1"/>
    <property type="molecule type" value="Genomic_DNA"/>
</dbReference>
<dbReference type="HAMAP" id="MF_00386">
    <property type="entry name" value="UPF0161_YidD"/>
    <property type="match status" value="1"/>
</dbReference>
<gene>
    <name evidence="3" type="ORF">SAMN05421835_106177</name>
</gene>
<keyword evidence="4" id="KW-1185">Reference proteome</keyword>